<organism evidence="2 3">
    <name type="scientific">Mesorhizobium plurifarium</name>
    <dbReference type="NCBI Taxonomy" id="69974"/>
    <lineage>
        <taxon>Bacteria</taxon>
        <taxon>Pseudomonadati</taxon>
        <taxon>Pseudomonadota</taxon>
        <taxon>Alphaproteobacteria</taxon>
        <taxon>Hyphomicrobiales</taxon>
        <taxon>Phyllobacteriaceae</taxon>
        <taxon>Mesorhizobium</taxon>
    </lineage>
</organism>
<keyword evidence="1" id="KW-0812">Transmembrane</keyword>
<dbReference type="Proteomes" id="UP000045285">
    <property type="component" value="Unassembled WGS sequence"/>
</dbReference>
<sequence>MQYVYIVTIGLHVMAGVFWAGTTIAVARDPEIKAERFIRPQLGASGLVFLTGILLWYFFHEGAFGPMEKVLALGILTALIAAGVQGALVASASRQLAGADQATQTELRAKMTRGERIAGGLLVITVFCMATAKLF</sequence>
<name>A0A090DUF2_MESPL</name>
<keyword evidence="1" id="KW-0472">Membrane</keyword>
<evidence type="ECO:0000313" key="2">
    <source>
        <dbReference type="EMBL" id="CDX20616.1"/>
    </source>
</evidence>
<feature type="transmembrane region" description="Helical" evidence="1">
    <location>
        <begin position="38"/>
        <end position="59"/>
    </location>
</feature>
<evidence type="ECO:0000256" key="1">
    <source>
        <dbReference type="SAM" id="Phobius"/>
    </source>
</evidence>
<accession>A0A090DUF2</accession>
<feature type="transmembrane region" description="Helical" evidence="1">
    <location>
        <begin position="6"/>
        <end position="26"/>
    </location>
</feature>
<feature type="transmembrane region" description="Helical" evidence="1">
    <location>
        <begin position="71"/>
        <end position="93"/>
    </location>
</feature>
<evidence type="ECO:0008006" key="4">
    <source>
        <dbReference type="Google" id="ProtNLM"/>
    </source>
</evidence>
<dbReference type="EMBL" id="CCMZ01000026">
    <property type="protein sequence ID" value="CDX20616.1"/>
    <property type="molecule type" value="Genomic_DNA"/>
</dbReference>
<gene>
    <name evidence="2" type="ORF">MPL3356_320058</name>
</gene>
<evidence type="ECO:0000313" key="3">
    <source>
        <dbReference type="Proteomes" id="UP000045285"/>
    </source>
</evidence>
<reference evidence="3" key="1">
    <citation type="submission" date="2014-08" db="EMBL/GenBank/DDBJ databases">
        <authorList>
            <person name="Moulin L."/>
        </authorList>
    </citation>
    <scope>NUCLEOTIDE SEQUENCE [LARGE SCALE GENOMIC DNA]</scope>
</reference>
<dbReference type="AlphaFoldDB" id="A0A090DUF2"/>
<keyword evidence="3" id="KW-1185">Reference proteome</keyword>
<proteinExistence type="predicted"/>
<feature type="transmembrane region" description="Helical" evidence="1">
    <location>
        <begin position="114"/>
        <end position="132"/>
    </location>
</feature>
<keyword evidence="1" id="KW-1133">Transmembrane helix</keyword>
<protein>
    <recommendedName>
        <fullName evidence="4">Integral membrane protein</fullName>
    </recommendedName>
</protein>